<dbReference type="PANTHER" id="PTHR45663">
    <property type="entry name" value="GEO12009P1"/>
    <property type="match status" value="1"/>
</dbReference>
<dbReference type="GO" id="GO:0005829">
    <property type="term" value="C:cytosol"/>
    <property type="evidence" value="ECO:0007669"/>
    <property type="project" value="TreeGrafter"/>
</dbReference>
<dbReference type="PANTHER" id="PTHR45663:SF11">
    <property type="entry name" value="GEO12009P1"/>
    <property type="match status" value="1"/>
</dbReference>
<evidence type="ECO:0000256" key="1">
    <source>
        <dbReference type="ARBA" id="ARBA00022448"/>
    </source>
</evidence>
<dbReference type="Pfam" id="PF00085">
    <property type="entry name" value="Thioredoxin"/>
    <property type="match status" value="1"/>
</dbReference>
<dbReference type="InterPro" id="IPR049299">
    <property type="entry name" value="Thio2_N"/>
</dbReference>
<dbReference type="CDD" id="cd02947">
    <property type="entry name" value="TRX_family"/>
    <property type="match status" value="1"/>
</dbReference>
<protein>
    <submittedName>
        <fullName evidence="6">Thiol reductase thioredoxin</fullName>
    </submittedName>
</protein>
<dbReference type="Gene3D" id="2.30.30.380">
    <property type="entry name" value="Zn-finger domain of Sec23/24"/>
    <property type="match status" value="1"/>
</dbReference>
<dbReference type="InterPro" id="IPR017937">
    <property type="entry name" value="Thioredoxin_CS"/>
</dbReference>
<comment type="caution">
    <text evidence="6">The sequence shown here is derived from an EMBL/GenBank/DDBJ whole genome shotgun (WGS) entry which is preliminary data.</text>
</comment>
<dbReference type="GO" id="GO:0045454">
    <property type="term" value="P:cell redox homeostasis"/>
    <property type="evidence" value="ECO:0007669"/>
    <property type="project" value="TreeGrafter"/>
</dbReference>
<dbReference type="SUPFAM" id="SSF52833">
    <property type="entry name" value="Thioredoxin-like"/>
    <property type="match status" value="1"/>
</dbReference>
<name>A0A918IQS9_9RHOB</name>
<evidence type="ECO:0000313" key="7">
    <source>
        <dbReference type="Proteomes" id="UP000628984"/>
    </source>
</evidence>
<gene>
    <name evidence="6" type="ORF">GCM10011452_15310</name>
</gene>
<dbReference type="InterPro" id="IPR036249">
    <property type="entry name" value="Thioredoxin-like_sf"/>
</dbReference>
<accession>A0A918IQS9</accession>
<dbReference type="PROSITE" id="PS51352">
    <property type="entry name" value="THIOREDOXIN_2"/>
    <property type="match status" value="1"/>
</dbReference>
<feature type="domain" description="Thioredoxin" evidence="5">
    <location>
        <begin position="46"/>
        <end position="168"/>
    </location>
</feature>
<evidence type="ECO:0000256" key="3">
    <source>
        <dbReference type="ARBA" id="ARBA00023157"/>
    </source>
</evidence>
<reference evidence="6" key="1">
    <citation type="journal article" date="2014" name="Int. J. Syst. Evol. Microbiol.">
        <title>Complete genome sequence of Corynebacterium casei LMG S-19264T (=DSM 44701T), isolated from a smear-ripened cheese.</title>
        <authorList>
            <consortium name="US DOE Joint Genome Institute (JGI-PGF)"/>
            <person name="Walter F."/>
            <person name="Albersmeier A."/>
            <person name="Kalinowski J."/>
            <person name="Ruckert C."/>
        </authorList>
    </citation>
    <scope>NUCLEOTIDE SEQUENCE</scope>
    <source>
        <strain evidence="6">KCTC 23714</strain>
    </source>
</reference>
<evidence type="ECO:0000256" key="4">
    <source>
        <dbReference type="ARBA" id="ARBA00023284"/>
    </source>
</evidence>
<proteinExistence type="predicted"/>
<keyword evidence="1" id="KW-0813">Transport</keyword>
<dbReference type="PROSITE" id="PS00194">
    <property type="entry name" value="THIOREDOXIN_1"/>
    <property type="match status" value="1"/>
</dbReference>
<dbReference type="Proteomes" id="UP000628984">
    <property type="component" value="Unassembled WGS sequence"/>
</dbReference>
<dbReference type="NCBIfam" id="NF008229">
    <property type="entry name" value="PRK10996.1"/>
    <property type="match status" value="1"/>
</dbReference>
<evidence type="ECO:0000259" key="5">
    <source>
        <dbReference type="PROSITE" id="PS51352"/>
    </source>
</evidence>
<keyword evidence="7" id="KW-1185">Reference proteome</keyword>
<evidence type="ECO:0000256" key="2">
    <source>
        <dbReference type="ARBA" id="ARBA00022982"/>
    </source>
</evidence>
<dbReference type="PRINTS" id="PR00421">
    <property type="entry name" value="THIOREDOXIN"/>
</dbReference>
<dbReference type="Gene3D" id="3.40.30.10">
    <property type="entry name" value="Glutaredoxin"/>
    <property type="match status" value="1"/>
</dbReference>
<dbReference type="GO" id="GO:0015035">
    <property type="term" value="F:protein-disulfide reductase activity"/>
    <property type="evidence" value="ECO:0007669"/>
    <property type="project" value="TreeGrafter"/>
</dbReference>
<dbReference type="InterPro" id="IPR013766">
    <property type="entry name" value="Thioredoxin_domain"/>
</dbReference>
<sequence>MTPLAAEAGRANIFLNWNLIWGPIMEAVKLTCTTCGQANRIPRDRLAQGPKCGSCGEPLANGRVHELDQLSHDKAVRGDELPLLVDYWAPWCGPCRAMAPEFAKAAGALAPAVRFAKLNTQDHPEIAGRARIQGIPALVLYHRGREIARLAGARPAAQIADFVRQNLAGRG</sequence>
<keyword evidence="4" id="KW-0676">Redox-active center</keyword>
<dbReference type="AlphaFoldDB" id="A0A918IQS9"/>
<keyword evidence="2" id="KW-0249">Electron transport</keyword>
<keyword evidence="3" id="KW-1015">Disulfide bond</keyword>
<reference evidence="6" key="2">
    <citation type="submission" date="2020-09" db="EMBL/GenBank/DDBJ databases">
        <authorList>
            <person name="Sun Q."/>
            <person name="Kim S."/>
        </authorList>
    </citation>
    <scope>NUCLEOTIDE SEQUENCE</scope>
    <source>
        <strain evidence="6">KCTC 23714</strain>
    </source>
</reference>
<evidence type="ECO:0000313" key="6">
    <source>
        <dbReference type="EMBL" id="GGW27687.1"/>
    </source>
</evidence>
<organism evidence="6 7">
    <name type="scientific">Gemmobacter lanyuensis</name>
    <dbReference type="NCBI Taxonomy" id="1054497"/>
    <lineage>
        <taxon>Bacteria</taxon>
        <taxon>Pseudomonadati</taxon>
        <taxon>Pseudomonadota</taxon>
        <taxon>Alphaproteobacteria</taxon>
        <taxon>Rhodobacterales</taxon>
        <taxon>Paracoccaceae</taxon>
        <taxon>Gemmobacter</taxon>
    </lineage>
</organism>
<dbReference type="Pfam" id="PF21352">
    <property type="entry name" value="Zn_ribbon_Thio2"/>
    <property type="match status" value="1"/>
</dbReference>
<dbReference type="EMBL" id="BMYQ01000003">
    <property type="protein sequence ID" value="GGW27687.1"/>
    <property type="molecule type" value="Genomic_DNA"/>
</dbReference>